<comment type="caution">
    <text evidence="1">The sequence shown here is derived from an EMBL/GenBank/DDBJ whole genome shotgun (WGS) entry which is preliminary data.</text>
</comment>
<protein>
    <submittedName>
        <fullName evidence="1">Uncharacterized protein</fullName>
    </submittedName>
</protein>
<dbReference type="EMBL" id="CM046393">
    <property type="protein sequence ID" value="KAI8552658.1"/>
    <property type="molecule type" value="Genomic_DNA"/>
</dbReference>
<dbReference type="Proteomes" id="UP001062846">
    <property type="component" value="Chromosome 6"/>
</dbReference>
<organism evidence="1 2">
    <name type="scientific">Rhododendron molle</name>
    <name type="common">Chinese azalea</name>
    <name type="synonym">Azalea mollis</name>
    <dbReference type="NCBI Taxonomy" id="49168"/>
    <lineage>
        <taxon>Eukaryota</taxon>
        <taxon>Viridiplantae</taxon>
        <taxon>Streptophyta</taxon>
        <taxon>Embryophyta</taxon>
        <taxon>Tracheophyta</taxon>
        <taxon>Spermatophyta</taxon>
        <taxon>Magnoliopsida</taxon>
        <taxon>eudicotyledons</taxon>
        <taxon>Gunneridae</taxon>
        <taxon>Pentapetalae</taxon>
        <taxon>asterids</taxon>
        <taxon>Ericales</taxon>
        <taxon>Ericaceae</taxon>
        <taxon>Ericoideae</taxon>
        <taxon>Rhodoreae</taxon>
        <taxon>Rhododendron</taxon>
    </lineage>
</organism>
<sequence>MQSNPEKHTVRRVLQVPAAENRSFRSNSMASSSSRAHHISTRSSSPRPQHICTHSSSCNSRLVRGIGHEISIPGNGLRRHRADKEILRRALTPPAHRQSRRWWNFRPTPSRL</sequence>
<evidence type="ECO:0000313" key="2">
    <source>
        <dbReference type="Proteomes" id="UP001062846"/>
    </source>
</evidence>
<reference evidence="1" key="1">
    <citation type="submission" date="2022-02" db="EMBL/GenBank/DDBJ databases">
        <title>Plant Genome Project.</title>
        <authorList>
            <person name="Zhang R.-G."/>
        </authorList>
    </citation>
    <scope>NUCLEOTIDE SEQUENCE</scope>
    <source>
        <strain evidence="1">AT1</strain>
    </source>
</reference>
<keyword evidence="2" id="KW-1185">Reference proteome</keyword>
<evidence type="ECO:0000313" key="1">
    <source>
        <dbReference type="EMBL" id="KAI8552658.1"/>
    </source>
</evidence>
<name>A0ACC0NJ85_RHOML</name>
<proteinExistence type="predicted"/>
<gene>
    <name evidence="1" type="ORF">RHMOL_Rhmol06G0283200</name>
</gene>
<accession>A0ACC0NJ85</accession>